<dbReference type="Gene3D" id="2.90.10.10">
    <property type="entry name" value="Bulb-type lectin domain"/>
    <property type="match status" value="3"/>
</dbReference>
<keyword evidence="3" id="KW-1185">Reference proteome</keyword>
<dbReference type="Proteomes" id="UP000007797">
    <property type="component" value="Unassembled WGS sequence"/>
</dbReference>
<feature type="domain" description="Bulb-type lectin" evidence="1">
    <location>
        <begin position="296"/>
        <end position="412"/>
    </location>
</feature>
<dbReference type="InterPro" id="IPR036426">
    <property type="entry name" value="Bulb-type_lectin_dom_sf"/>
</dbReference>
<accession>F4PSU3</accession>
<dbReference type="EMBL" id="GL883010">
    <property type="protein sequence ID" value="EGG21571.1"/>
    <property type="molecule type" value="Genomic_DNA"/>
</dbReference>
<dbReference type="InterPro" id="IPR001480">
    <property type="entry name" value="Bulb-type_lectin_dom"/>
</dbReference>
<dbReference type="GeneID" id="14873122"/>
<evidence type="ECO:0000313" key="3">
    <source>
        <dbReference type="Proteomes" id="UP000007797"/>
    </source>
</evidence>
<feature type="domain" description="Bulb-type lectin" evidence="1">
    <location>
        <begin position="5"/>
        <end position="121"/>
    </location>
</feature>
<proteinExistence type="predicted"/>
<dbReference type="AlphaFoldDB" id="F4PSU3"/>
<dbReference type="PROSITE" id="PS50927">
    <property type="entry name" value="BULB_LECTIN"/>
    <property type="match status" value="2"/>
</dbReference>
<dbReference type="KEGG" id="dfa:DFA_01457"/>
<dbReference type="RefSeq" id="XP_004359421.1">
    <property type="nucleotide sequence ID" value="XM_004359364.1"/>
</dbReference>
<evidence type="ECO:0000313" key="2">
    <source>
        <dbReference type="EMBL" id="EGG21571.1"/>
    </source>
</evidence>
<name>F4PSU3_CACFS</name>
<protein>
    <recommendedName>
        <fullName evidence="1">Bulb-type lectin domain-containing protein</fullName>
    </recommendedName>
</protein>
<gene>
    <name evidence="2" type="ORF">DFA_01457</name>
</gene>
<dbReference type="SMART" id="SM00108">
    <property type="entry name" value="B_lectin"/>
    <property type="match status" value="2"/>
</dbReference>
<dbReference type="OrthoDB" id="20685at2759"/>
<dbReference type="CDD" id="cd00028">
    <property type="entry name" value="B_lectin"/>
    <property type="match status" value="1"/>
</dbReference>
<organism evidence="2 3">
    <name type="scientific">Cavenderia fasciculata</name>
    <name type="common">Slime mold</name>
    <name type="synonym">Dictyostelium fasciculatum</name>
    <dbReference type="NCBI Taxonomy" id="261658"/>
    <lineage>
        <taxon>Eukaryota</taxon>
        <taxon>Amoebozoa</taxon>
        <taxon>Evosea</taxon>
        <taxon>Eumycetozoa</taxon>
        <taxon>Dictyostelia</taxon>
        <taxon>Acytosteliales</taxon>
        <taxon>Cavenderiaceae</taxon>
        <taxon>Cavenderia</taxon>
    </lineage>
</organism>
<evidence type="ECO:0000259" key="1">
    <source>
        <dbReference type="PROSITE" id="PS50927"/>
    </source>
</evidence>
<dbReference type="Gene3D" id="2.90.10.30">
    <property type="match status" value="1"/>
</dbReference>
<dbReference type="SUPFAM" id="SSF51110">
    <property type="entry name" value="alpha-D-mannose-specific plant lectins"/>
    <property type="match status" value="2"/>
</dbReference>
<reference evidence="3" key="1">
    <citation type="journal article" date="2011" name="Genome Res.">
        <title>Phylogeny-wide analysis of social amoeba genomes highlights ancient origins for complex intercellular communication.</title>
        <authorList>
            <person name="Heidel A.J."/>
            <person name="Lawal H.M."/>
            <person name="Felder M."/>
            <person name="Schilde C."/>
            <person name="Helps N.R."/>
            <person name="Tunggal B."/>
            <person name="Rivero F."/>
            <person name="John U."/>
            <person name="Schleicher M."/>
            <person name="Eichinger L."/>
            <person name="Platzer M."/>
            <person name="Noegel A.A."/>
            <person name="Schaap P."/>
            <person name="Gloeckner G."/>
        </authorList>
    </citation>
    <scope>NUCLEOTIDE SEQUENCE [LARGE SCALE GENOMIC DNA]</scope>
    <source>
        <strain evidence="3">SH3</strain>
    </source>
</reference>
<sequence length="413" mass="45429">MRGIKDHLVSNETLSSPHYLMRNNRWYLVVQSDGNVVIYDGPVFEHRFSVWRTKTNGRGTGPYKLNVLSDGDVVLTDYYSTVIWNSATGGRGVYPFRLDLTENGQLELRDGRNICLWTSHYPEPEWTDTLSSVTSSIMSGVLSGIASTTVTTAVSQPRYVVRTPTSTTYVSGPPTYVRTPLFAPPVVQPPPPPTVIITQPPPTVIAPPMMVAPMMSAPRCGTPMMSTPMMSTPMMSAPMMSAPMMSAPMMSAPMMPMTVVDTGVPCGCASKKYHNVGCPNYVNQHPIPGKSFLRFDGFMGVNEQLLSGSCNALQNGAYNLVMQDDGNLVLYRGTKWTSRNAIWSSKTNNKGRGPYRFVLQQDCNAVIYDAYNTATWASNTHNRSIPKSLRVTANGGLALIDYYDNVIWSCSGR</sequence>